<feature type="active site" evidence="11">
    <location>
        <position position="131"/>
    </location>
</feature>
<dbReference type="EMBL" id="JAALFG010000001">
    <property type="protein sequence ID" value="NGP16735.1"/>
    <property type="molecule type" value="Genomic_DNA"/>
</dbReference>
<reference evidence="13 14" key="1">
    <citation type="submission" date="2020-02" db="EMBL/GenBank/DDBJ databases">
        <authorList>
            <person name="Khan S.A."/>
            <person name="Jeon C.O."/>
            <person name="Chun B.H."/>
        </authorList>
    </citation>
    <scope>NUCLEOTIDE SEQUENCE [LARGE SCALE GENOMIC DNA]</scope>
    <source>
        <strain evidence="13 14">H239</strain>
    </source>
</reference>
<dbReference type="RefSeq" id="WP_164532974.1">
    <property type="nucleotide sequence ID" value="NZ_JAALFG010000001.1"/>
</dbReference>
<organism evidence="13 14">
    <name type="scientific">Devosia aurantiaca</name>
    <dbReference type="NCBI Taxonomy" id="2714858"/>
    <lineage>
        <taxon>Bacteria</taxon>
        <taxon>Pseudomonadati</taxon>
        <taxon>Pseudomonadota</taxon>
        <taxon>Alphaproteobacteria</taxon>
        <taxon>Hyphomicrobiales</taxon>
        <taxon>Devosiaceae</taxon>
        <taxon>Devosia</taxon>
    </lineage>
</organism>
<evidence type="ECO:0000256" key="7">
    <source>
        <dbReference type="ARBA" id="ARBA00023102"/>
    </source>
</evidence>
<evidence type="ECO:0000256" key="1">
    <source>
        <dbReference type="ARBA" id="ARBA00004496"/>
    </source>
</evidence>
<dbReference type="GO" id="GO:0000105">
    <property type="term" value="P:L-histidine biosynthetic process"/>
    <property type="evidence" value="ECO:0007669"/>
    <property type="project" value="UniProtKB-UniRule"/>
</dbReference>
<dbReference type="GO" id="GO:0000107">
    <property type="term" value="F:imidazoleglycerol-phosphate synthase activity"/>
    <property type="evidence" value="ECO:0007669"/>
    <property type="project" value="UniProtKB-UniRule"/>
</dbReference>
<comment type="caution">
    <text evidence="13">The sequence shown here is derived from an EMBL/GenBank/DDBJ whole genome shotgun (WGS) entry which is preliminary data.</text>
</comment>
<evidence type="ECO:0000256" key="3">
    <source>
        <dbReference type="ARBA" id="ARBA00009667"/>
    </source>
</evidence>
<gene>
    <name evidence="11 13" type="primary">hisF</name>
    <name evidence="13" type="ORF">G5575_02645</name>
</gene>
<dbReference type="PANTHER" id="PTHR21235">
    <property type="entry name" value="IMIDAZOLE GLYCEROL PHOSPHATE SYNTHASE SUBUNIT HISF/H IGP SYNTHASE SUBUNIT HISF/H"/>
    <property type="match status" value="1"/>
</dbReference>
<dbReference type="Gene3D" id="3.20.20.70">
    <property type="entry name" value="Aldolase class I"/>
    <property type="match status" value="1"/>
</dbReference>
<feature type="active site" evidence="11">
    <location>
        <position position="12"/>
    </location>
</feature>
<dbReference type="NCBIfam" id="TIGR00735">
    <property type="entry name" value="hisF"/>
    <property type="match status" value="1"/>
</dbReference>
<comment type="function">
    <text evidence="9 11">IGPS catalyzes the conversion of PRFAR and glutamine to IGP, AICAR and glutamate. The HisF subunit catalyzes the cyclization activity that produces IGP and AICAR from PRFAR using the ammonia provided by the HisH subunit.</text>
</comment>
<dbReference type="InterPro" id="IPR011060">
    <property type="entry name" value="RibuloseP-bd_barrel"/>
</dbReference>
<comment type="similarity">
    <text evidence="3 11 12">Belongs to the HisA/HisF family.</text>
</comment>
<dbReference type="InterPro" id="IPR004651">
    <property type="entry name" value="HisF"/>
</dbReference>
<evidence type="ECO:0000256" key="10">
    <source>
        <dbReference type="ARBA" id="ARBA00047838"/>
    </source>
</evidence>
<dbReference type="InterPro" id="IPR050064">
    <property type="entry name" value="IGPS_HisA/HisF"/>
</dbReference>
<comment type="pathway">
    <text evidence="2 11">Amino-acid biosynthesis; L-histidine biosynthesis; L-histidine from 5-phospho-alpha-D-ribose 1-diphosphate: step 5/9.</text>
</comment>
<dbReference type="EC" id="4.3.2.10" evidence="11"/>
<dbReference type="SUPFAM" id="SSF51366">
    <property type="entry name" value="Ribulose-phoshate binding barrel"/>
    <property type="match status" value="1"/>
</dbReference>
<evidence type="ECO:0000256" key="5">
    <source>
        <dbReference type="ARBA" id="ARBA00022490"/>
    </source>
</evidence>
<evidence type="ECO:0000256" key="11">
    <source>
        <dbReference type="HAMAP-Rule" id="MF_01013"/>
    </source>
</evidence>
<keyword evidence="8 11" id="KW-0456">Lyase</keyword>
<protein>
    <recommendedName>
        <fullName evidence="11">Imidazole glycerol phosphate synthase subunit HisF</fullName>
        <ecNumber evidence="11">4.3.2.10</ecNumber>
    </recommendedName>
    <alternativeName>
        <fullName evidence="11">IGP synthase cyclase subunit</fullName>
    </alternativeName>
    <alternativeName>
        <fullName evidence="11">IGP synthase subunit HisF</fullName>
    </alternativeName>
    <alternativeName>
        <fullName evidence="11">ImGP synthase subunit HisF</fullName>
        <shortName evidence="11">IGPS subunit HisF</shortName>
    </alternativeName>
</protein>
<keyword evidence="14" id="KW-1185">Reference proteome</keyword>
<comment type="catalytic activity">
    <reaction evidence="10 11">
        <text>5-[(5-phospho-1-deoxy-D-ribulos-1-ylimino)methylamino]-1-(5-phospho-beta-D-ribosyl)imidazole-4-carboxamide + L-glutamine = D-erythro-1-(imidazol-4-yl)glycerol 3-phosphate + 5-amino-1-(5-phospho-beta-D-ribosyl)imidazole-4-carboxamide + L-glutamate + H(+)</text>
        <dbReference type="Rhea" id="RHEA:24793"/>
        <dbReference type="ChEBI" id="CHEBI:15378"/>
        <dbReference type="ChEBI" id="CHEBI:29985"/>
        <dbReference type="ChEBI" id="CHEBI:58278"/>
        <dbReference type="ChEBI" id="CHEBI:58359"/>
        <dbReference type="ChEBI" id="CHEBI:58475"/>
        <dbReference type="ChEBI" id="CHEBI:58525"/>
        <dbReference type="EC" id="4.3.2.10"/>
    </reaction>
</comment>
<evidence type="ECO:0000256" key="12">
    <source>
        <dbReference type="RuleBase" id="RU003657"/>
    </source>
</evidence>
<keyword evidence="6 11" id="KW-0028">Amino-acid biosynthesis</keyword>
<dbReference type="HAMAP" id="MF_01013">
    <property type="entry name" value="HisF"/>
    <property type="match status" value="1"/>
</dbReference>
<dbReference type="Pfam" id="PF00977">
    <property type="entry name" value="His_biosynth"/>
    <property type="match status" value="1"/>
</dbReference>
<evidence type="ECO:0000256" key="9">
    <source>
        <dbReference type="ARBA" id="ARBA00025475"/>
    </source>
</evidence>
<dbReference type="CDD" id="cd04731">
    <property type="entry name" value="HisF"/>
    <property type="match status" value="1"/>
</dbReference>
<dbReference type="InterPro" id="IPR013785">
    <property type="entry name" value="Aldolase_TIM"/>
</dbReference>
<keyword evidence="7 11" id="KW-0368">Histidine biosynthesis</keyword>
<sequence length="268" mass="28347">MTLKTRIIPCLDVAGGRVVKGVNFVDLIDAGDPVEAAMAYDAAGADELTFLDITASHEGRDTIFDVVARTAEHCFMPVTVGGGVKSIEDIRKLLLAGADKVAINSAAVNDPDFIARAADKFGNQCIVVSVDAKQRLSEAVGGDNRSEWEIFTHGGRKPTGIDAVEFAARMVERGAGELLVTSMDRDGTKSGFDLKLTRAIADDVEVPVIASGGVGTLQDLVDGVTEGHASAVLAASIFHFGTFTIPQAKRYMAEHGIAMRMDLSPEVK</sequence>
<dbReference type="FunFam" id="3.20.20.70:FF:000006">
    <property type="entry name" value="Imidazole glycerol phosphate synthase subunit HisF"/>
    <property type="match status" value="1"/>
</dbReference>
<accession>A0A6M1SN76</accession>
<keyword evidence="5 11" id="KW-0963">Cytoplasm</keyword>
<comment type="subcellular location">
    <subcellularLocation>
        <location evidence="1 11">Cytoplasm</location>
    </subcellularLocation>
</comment>
<dbReference type="GO" id="GO:0005737">
    <property type="term" value="C:cytoplasm"/>
    <property type="evidence" value="ECO:0007669"/>
    <property type="project" value="UniProtKB-SubCell"/>
</dbReference>
<evidence type="ECO:0000256" key="4">
    <source>
        <dbReference type="ARBA" id="ARBA00011152"/>
    </source>
</evidence>
<evidence type="ECO:0000256" key="8">
    <source>
        <dbReference type="ARBA" id="ARBA00023239"/>
    </source>
</evidence>
<dbReference type="UniPathway" id="UPA00031">
    <property type="reaction ID" value="UER00010"/>
</dbReference>
<dbReference type="Proteomes" id="UP000474802">
    <property type="component" value="Unassembled WGS sequence"/>
</dbReference>
<comment type="subunit">
    <text evidence="4 11">Heterodimer of HisH and HisF.</text>
</comment>
<proteinExistence type="inferred from homology"/>
<dbReference type="PANTHER" id="PTHR21235:SF2">
    <property type="entry name" value="IMIDAZOLE GLYCEROL PHOSPHATE SYNTHASE HISHF"/>
    <property type="match status" value="1"/>
</dbReference>
<evidence type="ECO:0000313" key="14">
    <source>
        <dbReference type="Proteomes" id="UP000474802"/>
    </source>
</evidence>
<name>A0A6M1SN76_9HYPH</name>
<reference evidence="13 14" key="2">
    <citation type="submission" date="2020-03" db="EMBL/GenBank/DDBJ databases">
        <title>Devosia chinhatensis sp. nov., isolated from a hexachlorocyclohexane (HCH) dump site in India.</title>
        <authorList>
            <person name="Kumar M."/>
            <person name="Lal R."/>
        </authorList>
    </citation>
    <scope>NUCLEOTIDE SEQUENCE [LARGE SCALE GENOMIC DNA]</scope>
    <source>
        <strain evidence="13 14">H239</strain>
    </source>
</reference>
<evidence type="ECO:0000256" key="2">
    <source>
        <dbReference type="ARBA" id="ARBA00005091"/>
    </source>
</evidence>
<evidence type="ECO:0000256" key="6">
    <source>
        <dbReference type="ARBA" id="ARBA00022605"/>
    </source>
</evidence>
<dbReference type="InterPro" id="IPR006062">
    <property type="entry name" value="His_biosynth"/>
</dbReference>
<dbReference type="GO" id="GO:0016829">
    <property type="term" value="F:lyase activity"/>
    <property type="evidence" value="ECO:0007669"/>
    <property type="project" value="UniProtKB-KW"/>
</dbReference>
<evidence type="ECO:0000313" key="13">
    <source>
        <dbReference type="EMBL" id="NGP16735.1"/>
    </source>
</evidence>
<dbReference type="AlphaFoldDB" id="A0A6M1SN76"/>